<reference evidence="5 6" key="1">
    <citation type="journal article" date="2019" name="Int. J. Syst. Evol. Microbiol.">
        <title>The Global Catalogue of Microorganisms (GCM) 10K type strain sequencing project: providing services to taxonomists for standard genome sequencing and annotation.</title>
        <authorList>
            <consortium name="The Broad Institute Genomics Platform"/>
            <consortium name="The Broad Institute Genome Sequencing Center for Infectious Disease"/>
            <person name="Wu L."/>
            <person name="Ma J."/>
        </authorList>
    </citation>
    <scope>NUCLEOTIDE SEQUENCE [LARGE SCALE GENOMIC DNA]</scope>
    <source>
        <strain evidence="5 6">JCM 6305</strain>
    </source>
</reference>
<feature type="compositionally biased region" description="Low complexity" evidence="3">
    <location>
        <begin position="39"/>
        <end position="50"/>
    </location>
</feature>
<feature type="region of interest" description="Disordered" evidence="3">
    <location>
        <begin position="29"/>
        <end position="50"/>
    </location>
</feature>
<evidence type="ECO:0000256" key="2">
    <source>
        <dbReference type="ARBA" id="ARBA00022801"/>
    </source>
</evidence>
<dbReference type="PROSITE" id="PS51257">
    <property type="entry name" value="PROKAR_LIPOPROTEIN"/>
    <property type="match status" value="1"/>
</dbReference>
<dbReference type="EMBL" id="BAAASZ010000020">
    <property type="protein sequence ID" value="GAA2443480.1"/>
    <property type="molecule type" value="Genomic_DNA"/>
</dbReference>
<feature type="domain" description="PDZ" evidence="4">
    <location>
        <begin position="266"/>
        <end position="320"/>
    </location>
</feature>
<dbReference type="Pfam" id="PF13365">
    <property type="entry name" value="Trypsin_2"/>
    <property type="match status" value="1"/>
</dbReference>
<dbReference type="InterPro" id="IPR051201">
    <property type="entry name" value="Chloro_Bact_Ser_Proteases"/>
</dbReference>
<dbReference type="InterPro" id="IPR001940">
    <property type="entry name" value="Peptidase_S1C"/>
</dbReference>
<dbReference type="PRINTS" id="PR00834">
    <property type="entry name" value="PROTEASES2C"/>
</dbReference>
<accession>A0ABN3JZ47</accession>
<sequence>MTRSHRRAGPRRTGSAALCATAVLLAGCTGSDSPRDPEASPSPSASVPVPGGAVELQEAYREVVDRVLPSVVQVTTDEGLGSGVVYDDRGHIVTNAHVVGDAERFRITLATGRQEQTAELVASYPEEDLAVVRLTDPPDNLRPATFGESDRVDVGQIVLAMGNPLGLSSSVTDGIVSATDRSISEGSAETTIGDLIQTSAPINPGNSGGALVDLSGRVIGVPTLAARSPSGDGGTAPGLGFAIPSDTVRHLADQMIEYGEVRDSDEAAIEATVRTVLGDDYRPAGVAVVEVENGGAADDAGLRSGDVITELGGFAVPDTTALAEALASHEPGDRVDVVYRRGGEERTATVTLGER</sequence>
<proteinExistence type="predicted"/>
<dbReference type="PROSITE" id="PS50106">
    <property type="entry name" value="PDZ"/>
    <property type="match status" value="1"/>
</dbReference>
<evidence type="ECO:0000256" key="3">
    <source>
        <dbReference type="SAM" id="MobiDB-lite"/>
    </source>
</evidence>
<organism evidence="5 6">
    <name type="scientific">Streptomyces macrosporus</name>
    <dbReference type="NCBI Taxonomy" id="44032"/>
    <lineage>
        <taxon>Bacteria</taxon>
        <taxon>Bacillati</taxon>
        <taxon>Actinomycetota</taxon>
        <taxon>Actinomycetes</taxon>
        <taxon>Kitasatosporales</taxon>
        <taxon>Streptomycetaceae</taxon>
        <taxon>Streptomyces</taxon>
    </lineage>
</organism>
<dbReference type="Pfam" id="PF13180">
    <property type="entry name" value="PDZ_2"/>
    <property type="match status" value="1"/>
</dbReference>
<evidence type="ECO:0000256" key="1">
    <source>
        <dbReference type="ARBA" id="ARBA00022670"/>
    </source>
</evidence>
<dbReference type="InterPro" id="IPR036034">
    <property type="entry name" value="PDZ_sf"/>
</dbReference>
<dbReference type="Gene3D" id="2.30.42.10">
    <property type="match status" value="1"/>
</dbReference>
<dbReference type="Gene3D" id="2.40.10.120">
    <property type="match status" value="1"/>
</dbReference>
<dbReference type="PANTHER" id="PTHR43343:SF3">
    <property type="entry name" value="PROTEASE DO-LIKE 8, CHLOROPLASTIC"/>
    <property type="match status" value="1"/>
</dbReference>
<keyword evidence="1" id="KW-0645">Protease</keyword>
<dbReference type="SUPFAM" id="SSF50494">
    <property type="entry name" value="Trypsin-like serine proteases"/>
    <property type="match status" value="1"/>
</dbReference>
<dbReference type="SUPFAM" id="SSF50156">
    <property type="entry name" value="PDZ domain-like"/>
    <property type="match status" value="1"/>
</dbReference>
<keyword evidence="6" id="KW-1185">Reference proteome</keyword>
<dbReference type="InterPro" id="IPR001478">
    <property type="entry name" value="PDZ"/>
</dbReference>
<evidence type="ECO:0000259" key="4">
    <source>
        <dbReference type="PROSITE" id="PS50106"/>
    </source>
</evidence>
<protein>
    <submittedName>
        <fullName evidence="5">Trypsin-like peptidase domain-containing protein</fullName>
    </submittedName>
</protein>
<dbReference type="RefSeq" id="WP_344322717.1">
    <property type="nucleotide sequence ID" value="NZ_BAAASZ010000020.1"/>
</dbReference>
<evidence type="ECO:0000313" key="5">
    <source>
        <dbReference type="EMBL" id="GAA2443480.1"/>
    </source>
</evidence>
<dbReference type="PANTHER" id="PTHR43343">
    <property type="entry name" value="PEPTIDASE S12"/>
    <property type="match status" value="1"/>
</dbReference>
<evidence type="ECO:0000313" key="6">
    <source>
        <dbReference type="Proteomes" id="UP001501638"/>
    </source>
</evidence>
<comment type="caution">
    <text evidence="5">The sequence shown here is derived from an EMBL/GenBank/DDBJ whole genome shotgun (WGS) entry which is preliminary data.</text>
</comment>
<dbReference type="InterPro" id="IPR009003">
    <property type="entry name" value="Peptidase_S1_PA"/>
</dbReference>
<name>A0ABN3JZ47_9ACTN</name>
<dbReference type="Proteomes" id="UP001501638">
    <property type="component" value="Unassembled WGS sequence"/>
</dbReference>
<keyword evidence="2" id="KW-0378">Hydrolase</keyword>
<gene>
    <name evidence="5" type="ORF">GCM10010405_28770</name>
</gene>
<dbReference type="SMART" id="SM00228">
    <property type="entry name" value="PDZ"/>
    <property type="match status" value="1"/>
</dbReference>